<dbReference type="Gene3D" id="3.30.2010.10">
    <property type="entry name" value="Metalloproteases ('zincins'), catalytic domain"/>
    <property type="match status" value="1"/>
</dbReference>
<dbReference type="PANTHER" id="PTHR22726">
    <property type="entry name" value="METALLOENDOPEPTIDASE OMA1"/>
    <property type="match status" value="1"/>
</dbReference>
<organism evidence="9 10">
    <name type="scientific">Litorivicinus lipolyticus</name>
    <dbReference type="NCBI Taxonomy" id="418701"/>
    <lineage>
        <taxon>Bacteria</taxon>
        <taxon>Pseudomonadati</taxon>
        <taxon>Pseudomonadota</taxon>
        <taxon>Gammaproteobacteria</taxon>
        <taxon>Oceanospirillales</taxon>
        <taxon>Litorivicinaceae</taxon>
        <taxon>Litorivicinus</taxon>
    </lineage>
</organism>
<dbReference type="EMBL" id="CP045871">
    <property type="protein sequence ID" value="QGG79991.1"/>
    <property type="molecule type" value="Genomic_DNA"/>
</dbReference>
<keyword evidence="7" id="KW-0732">Signal</keyword>
<proteinExistence type="inferred from homology"/>
<comment type="similarity">
    <text evidence="6">Belongs to the peptidase M48 family.</text>
</comment>
<gene>
    <name evidence="9" type="ORF">GH975_05115</name>
</gene>
<protein>
    <submittedName>
        <fullName evidence="9">M48 family metalloprotease</fullName>
    </submittedName>
</protein>
<dbReference type="Pfam" id="PF01435">
    <property type="entry name" value="Peptidase_M48"/>
    <property type="match status" value="1"/>
</dbReference>
<keyword evidence="10" id="KW-1185">Reference proteome</keyword>
<dbReference type="InterPro" id="IPR051156">
    <property type="entry name" value="Mito/Outer_Membr_Metalloprot"/>
</dbReference>
<dbReference type="GO" id="GO:0016020">
    <property type="term" value="C:membrane"/>
    <property type="evidence" value="ECO:0007669"/>
    <property type="project" value="TreeGrafter"/>
</dbReference>
<feature type="domain" description="Peptidase M48" evidence="8">
    <location>
        <begin position="60"/>
        <end position="236"/>
    </location>
</feature>
<evidence type="ECO:0000313" key="10">
    <source>
        <dbReference type="Proteomes" id="UP000388235"/>
    </source>
</evidence>
<comment type="cofactor">
    <cofactor evidence="6">
        <name>Zn(2+)</name>
        <dbReference type="ChEBI" id="CHEBI:29105"/>
    </cofactor>
    <text evidence="6">Binds 1 zinc ion per subunit.</text>
</comment>
<keyword evidence="1 6" id="KW-0645">Protease</keyword>
<evidence type="ECO:0000256" key="1">
    <source>
        <dbReference type="ARBA" id="ARBA00022670"/>
    </source>
</evidence>
<dbReference type="Gene3D" id="1.25.40.10">
    <property type="entry name" value="Tetratricopeptide repeat domain"/>
    <property type="match status" value="1"/>
</dbReference>
<dbReference type="Proteomes" id="UP000388235">
    <property type="component" value="Chromosome"/>
</dbReference>
<keyword evidence="3 6" id="KW-0378">Hydrolase</keyword>
<dbReference type="InterPro" id="IPR019734">
    <property type="entry name" value="TPR_rpt"/>
</dbReference>
<dbReference type="GO" id="GO:0004222">
    <property type="term" value="F:metalloendopeptidase activity"/>
    <property type="evidence" value="ECO:0007669"/>
    <property type="project" value="InterPro"/>
</dbReference>
<sequence length="379" mass="40723">MSFLMPIMCALVMLSGCATNAVTGASELRLMSPADEQRLGESRYSPMRQQAGGDYVADPALQAYVSKVGQSLAVHAQRDLAYEFVVVNDSSWNAWALPGGKIALNRGLLLAMQDEAELAAVLAHEIVHADAGHSANQMGKAQLGGLGIEILGALIDAPGTRQAAQQLGQISLAAVQAKFGREDELEADRFGMRYMVAAGYDPQGAVRLQQTFLSKFGGGTANNLFASHPPSAERVERNIATAAAWGVGGTVGREDYQSATQRLRITEAAYAHLDAGRKALSEKAFDDALNDANRAIKIEGREALFYELKAEALLALKRPSEALKSADLAVKLNPEFYRNYTVRARIHQALGRDDLAAADYRQSQSQLPTKEAAEFLDGA</sequence>
<evidence type="ECO:0000256" key="4">
    <source>
        <dbReference type="ARBA" id="ARBA00022833"/>
    </source>
</evidence>
<dbReference type="OrthoDB" id="9810445at2"/>
<dbReference type="AlphaFoldDB" id="A0A5Q2QCE7"/>
<dbReference type="PANTHER" id="PTHR22726:SF1">
    <property type="entry name" value="METALLOENDOPEPTIDASE OMA1, MITOCHONDRIAL"/>
    <property type="match status" value="1"/>
</dbReference>
<keyword evidence="5 6" id="KW-0482">Metalloprotease</keyword>
<dbReference type="InterPro" id="IPR011990">
    <property type="entry name" value="TPR-like_helical_dom_sf"/>
</dbReference>
<dbReference type="SMART" id="SM00028">
    <property type="entry name" value="TPR"/>
    <property type="match status" value="3"/>
</dbReference>
<evidence type="ECO:0000256" key="5">
    <source>
        <dbReference type="ARBA" id="ARBA00023049"/>
    </source>
</evidence>
<evidence type="ECO:0000256" key="3">
    <source>
        <dbReference type="ARBA" id="ARBA00022801"/>
    </source>
</evidence>
<dbReference type="RefSeq" id="WP_153713495.1">
    <property type="nucleotide sequence ID" value="NZ_CP045871.1"/>
</dbReference>
<accession>A0A5Q2QCE7</accession>
<dbReference type="InterPro" id="IPR001915">
    <property type="entry name" value="Peptidase_M48"/>
</dbReference>
<evidence type="ECO:0000256" key="6">
    <source>
        <dbReference type="RuleBase" id="RU003983"/>
    </source>
</evidence>
<feature type="signal peptide" evidence="7">
    <location>
        <begin position="1"/>
        <end position="21"/>
    </location>
</feature>
<dbReference type="KEGG" id="llp:GH975_05115"/>
<reference evidence="9 10" key="1">
    <citation type="submission" date="2019-11" db="EMBL/GenBank/DDBJ databases">
        <authorList>
            <person name="Khan S.A."/>
            <person name="Jeon C.O."/>
            <person name="Chun B.H."/>
        </authorList>
    </citation>
    <scope>NUCLEOTIDE SEQUENCE [LARGE SCALE GENOMIC DNA]</scope>
    <source>
        <strain evidence="9 10">IMCC 1097</strain>
    </source>
</reference>
<evidence type="ECO:0000313" key="9">
    <source>
        <dbReference type="EMBL" id="QGG79991.1"/>
    </source>
</evidence>
<name>A0A5Q2QCE7_9GAMM</name>
<dbReference type="GO" id="GO:0046872">
    <property type="term" value="F:metal ion binding"/>
    <property type="evidence" value="ECO:0007669"/>
    <property type="project" value="UniProtKB-KW"/>
</dbReference>
<keyword evidence="2" id="KW-0479">Metal-binding</keyword>
<evidence type="ECO:0000256" key="2">
    <source>
        <dbReference type="ARBA" id="ARBA00022723"/>
    </source>
</evidence>
<keyword evidence="4 6" id="KW-0862">Zinc</keyword>
<feature type="chain" id="PRO_5024372885" evidence="7">
    <location>
        <begin position="22"/>
        <end position="379"/>
    </location>
</feature>
<dbReference type="GO" id="GO:0051603">
    <property type="term" value="P:proteolysis involved in protein catabolic process"/>
    <property type="evidence" value="ECO:0007669"/>
    <property type="project" value="TreeGrafter"/>
</dbReference>
<evidence type="ECO:0000259" key="8">
    <source>
        <dbReference type="Pfam" id="PF01435"/>
    </source>
</evidence>
<dbReference type="SUPFAM" id="SSF48452">
    <property type="entry name" value="TPR-like"/>
    <property type="match status" value="1"/>
</dbReference>
<evidence type="ECO:0000256" key="7">
    <source>
        <dbReference type="SAM" id="SignalP"/>
    </source>
</evidence>